<reference evidence="2" key="2">
    <citation type="submission" date="2022-10" db="EMBL/GenBank/DDBJ databases">
        <authorList>
            <consortium name="ENA_rothamsted_submissions"/>
            <consortium name="culmorum"/>
            <person name="King R."/>
        </authorList>
    </citation>
    <scope>NUCLEOTIDE SEQUENCE</scope>
</reference>
<gene>
    <name evidence="2" type="ORF">APHIGO_LOCUS10059</name>
</gene>
<reference evidence="2" key="1">
    <citation type="submission" date="2022-02" db="EMBL/GenBank/DDBJ databases">
        <authorList>
            <person name="King R."/>
        </authorList>
    </citation>
    <scope>NUCLEOTIDE SEQUENCE</scope>
</reference>
<dbReference type="AlphaFoldDB" id="A0A9P0JAJ6"/>
<organism evidence="2 3">
    <name type="scientific">Aphis gossypii</name>
    <name type="common">Cotton aphid</name>
    <dbReference type="NCBI Taxonomy" id="80765"/>
    <lineage>
        <taxon>Eukaryota</taxon>
        <taxon>Metazoa</taxon>
        <taxon>Ecdysozoa</taxon>
        <taxon>Arthropoda</taxon>
        <taxon>Hexapoda</taxon>
        <taxon>Insecta</taxon>
        <taxon>Pterygota</taxon>
        <taxon>Neoptera</taxon>
        <taxon>Paraneoptera</taxon>
        <taxon>Hemiptera</taxon>
        <taxon>Sternorrhyncha</taxon>
        <taxon>Aphidomorpha</taxon>
        <taxon>Aphidoidea</taxon>
        <taxon>Aphididae</taxon>
        <taxon>Aphidini</taxon>
        <taxon>Aphis</taxon>
        <taxon>Aphis</taxon>
    </lineage>
</organism>
<evidence type="ECO:0000313" key="2">
    <source>
        <dbReference type="EMBL" id="CAH1736290.1"/>
    </source>
</evidence>
<dbReference type="Proteomes" id="UP001154329">
    <property type="component" value="Chromosome 4"/>
</dbReference>
<accession>A0A9P0JAJ6</accession>
<proteinExistence type="predicted"/>
<name>A0A9P0JAJ6_APHGO</name>
<evidence type="ECO:0000313" key="3">
    <source>
        <dbReference type="Proteomes" id="UP001154329"/>
    </source>
</evidence>
<keyword evidence="3" id="KW-1185">Reference proteome</keyword>
<feature type="region of interest" description="Disordered" evidence="1">
    <location>
        <begin position="341"/>
        <end position="360"/>
    </location>
</feature>
<dbReference type="EMBL" id="OU899037">
    <property type="protein sequence ID" value="CAH1736290.1"/>
    <property type="molecule type" value="Genomic_DNA"/>
</dbReference>
<dbReference type="PANTHER" id="PTHR10773">
    <property type="entry name" value="DNA-DIRECTED RNA POLYMERASES I, II, AND III SUBUNIT RPABC2"/>
    <property type="match status" value="1"/>
</dbReference>
<dbReference type="PANTHER" id="PTHR10773:SF19">
    <property type="match status" value="1"/>
</dbReference>
<sequence>MTSKRSKLLLTLAKNFNDTKQQSTSTITKLPLRRNLMHSFNAALNSDINDQNNQHNESNDNMEIENHTDVNEISCVNSKMNVQQWVNQCNFFDANEHKNNSVNMITLNGEDFEIIVQETPDYDNDVSVVLETPEHVFEPDFAMNIENVENVESLGIIDNIENDGNVENVESLGIIENIESDGNVENVSHSRKNKISKKGDTRLYRQNRKEKRNCGEQYVTNKGKLVNGRVSRPLTDCRLRCKTKINWDLQQTLFNIYWSMKSYDRRITYISNLIRPTKKAVTRKRRDTPEKQKNRQMTYQYHVPKDNEMVIICKLCFLNIFGETPKFIQKICTQKLLSPAQKMSPDKRGKNTPKNKKSPQTVKSILNHINLLPSYESHYCRKETVKKYLPPYFTMQLAYDDYKKTTNESVSRWLYEKHFKKSGLKIKNPKKDTCSQCDSLNIQIVNNRCTNEQKAELIIKRSKHHVEAEDAYESKRKDSSLVTDDILCVIAFDLQQCLPTPNLESSVAFYKRQLWTFNLTVHNVLTSHAYCYIWNETIAKRGANDIGSCVFHYLSNLPPNISHVIMYSDCCPGQNKNTIFMAMCLAFLEQQDKIQIIDHKFMVPGHTRMECDSDHARIEKAKKRFSAPINHPHDWAQLIRYAGKDKFSVIETDQTHFLDFNSLLKSKYQFKKKNVVGQLFLFRDAKWFRYKKCNKDLVYYKTSLKEDAEFECLSLSRRNAISNPLPTIPKAYNNDLPVTLEKKKDLLSLLQFIPELYHDFYKQLKTKENLNDPIVSDEDDE</sequence>
<evidence type="ECO:0000256" key="1">
    <source>
        <dbReference type="SAM" id="MobiDB-lite"/>
    </source>
</evidence>
<protein>
    <submittedName>
        <fullName evidence="2">Uncharacterized protein</fullName>
    </submittedName>
</protein>